<dbReference type="Gene3D" id="3.40.462.20">
    <property type="match status" value="1"/>
</dbReference>
<dbReference type="PANTHER" id="PTHR42973:SF39">
    <property type="entry name" value="FAD-BINDING PCMH-TYPE DOMAIN-CONTAINING PROTEIN"/>
    <property type="match status" value="1"/>
</dbReference>
<gene>
    <name evidence="7" type="ORF">GA0070612_3621</name>
</gene>
<evidence type="ECO:0000313" key="7">
    <source>
        <dbReference type="EMBL" id="SCF08113.1"/>
    </source>
</evidence>
<proteinExistence type="inferred from homology"/>
<dbReference type="Gene3D" id="3.30.43.10">
    <property type="entry name" value="Uridine Diphospho-n-acetylenolpyruvylglucosamine Reductase, domain 2"/>
    <property type="match status" value="1"/>
</dbReference>
<dbReference type="Pfam" id="PF08031">
    <property type="entry name" value="BBE"/>
    <property type="match status" value="1"/>
</dbReference>
<evidence type="ECO:0000256" key="5">
    <source>
        <dbReference type="ARBA" id="ARBA00023002"/>
    </source>
</evidence>
<dbReference type="InterPro" id="IPR036318">
    <property type="entry name" value="FAD-bd_PCMH-like_sf"/>
</dbReference>
<sequence>MPDYGHEILFGTFLTPSAQDPDHVVALAELTEAAGLDLTTFQDHPYNADYLDTWTLLSWVAARTERLRISGNVLSLPLRPPAVLARAAASLDRLSHGRFELGLGAGAFWDGVEGMGARRLTAGQGVEALREAIDVLRGVWDDAAPGPLRHEGTYYPIPGMRRGPAPAHDIDIWLGAYQPKMLALTGQKANGWLPTLEYLRSPDRVTANRLIDEAAVAAGRDPRQIRRLLNLFTVDVSARSRGFLQGPPEQWVEQLLPLVVEEGFSTFLVGRDDPRLIQTLGQEIAPALREAVARERAATVPDAGRPAAVVARSERRPGLDRQALPASLAARTVEPGDREYEGVRHTYSYQGAPALVIRPQSAAEVAEAVSYARTQDVPLSVRSGGHGISGRSTNDGGIVIDMSRMNSVEVLDRASRRIRLEPGARWGQVAQALAPYGLAMSSGDYGDVGVGGLATTAGVGYLARKYGLTIDHVVAAEIVTADGRLLRVDDEHHPDLFWAIRGAGGNVGVVTALELEAYEVDKVVFAQLVADATDTAQLLRRWGRLVEDAPRELTSFLSLFPGRRGDPPMAQVTLVYAGDDVEAAQSALSPFLEIGPILDQQAQLVPYPAIVAPPGNQHRGQGLRDTRSGLSHHITPEVADLMAHMINSGDVMIMQVRSVGAAVNDVARDATAYPHRDQNFSVLAATVEDRRPQLDKLWAELYPHLDGLYLSFESDTDPARLLDAWPEPTLSRLRAVKATYDPDNVFNRNFPIPPAG</sequence>
<evidence type="ECO:0000313" key="8">
    <source>
        <dbReference type="Proteomes" id="UP000198224"/>
    </source>
</evidence>
<name>A0A1C4XI51_9ACTN</name>
<feature type="domain" description="FAD-binding PCMH-type" evidence="6">
    <location>
        <begin position="349"/>
        <end position="520"/>
    </location>
</feature>
<protein>
    <submittedName>
        <fullName evidence="7">FAD/FMN-containing dehydrogenase</fullName>
    </submittedName>
</protein>
<evidence type="ECO:0000256" key="3">
    <source>
        <dbReference type="ARBA" id="ARBA00022630"/>
    </source>
</evidence>
<dbReference type="InterPro" id="IPR016169">
    <property type="entry name" value="FAD-bd_PCMH_sub2"/>
</dbReference>
<dbReference type="InterPro" id="IPR006094">
    <property type="entry name" value="Oxid_FAD_bind_N"/>
</dbReference>
<dbReference type="InterPro" id="IPR016166">
    <property type="entry name" value="FAD-bd_PCMH"/>
</dbReference>
<dbReference type="InterPro" id="IPR036661">
    <property type="entry name" value="Luciferase-like_sf"/>
</dbReference>
<keyword evidence="8" id="KW-1185">Reference proteome</keyword>
<dbReference type="PANTHER" id="PTHR42973">
    <property type="entry name" value="BINDING OXIDOREDUCTASE, PUTATIVE (AFU_ORTHOLOGUE AFUA_1G17690)-RELATED"/>
    <property type="match status" value="1"/>
</dbReference>
<dbReference type="InterPro" id="IPR006093">
    <property type="entry name" value="Oxy_OxRdtase_FAD_BS"/>
</dbReference>
<dbReference type="InterPro" id="IPR016167">
    <property type="entry name" value="FAD-bd_PCMH_sub1"/>
</dbReference>
<dbReference type="AlphaFoldDB" id="A0A1C4XI51"/>
<comment type="cofactor">
    <cofactor evidence="1">
        <name>FAD</name>
        <dbReference type="ChEBI" id="CHEBI:57692"/>
    </cofactor>
</comment>
<dbReference type="Pfam" id="PF01565">
    <property type="entry name" value="FAD_binding_4"/>
    <property type="match status" value="1"/>
</dbReference>
<organism evidence="7 8">
    <name type="scientific">Micromonospora chokoriensis</name>
    <dbReference type="NCBI Taxonomy" id="356851"/>
    <lineage>
        <taxon>Bacteria</taxon>
        <taxon>Bacillati</taxon>
        <taxon>Actinomycetota</taxon>
        <taxon>Actinomycetes</taxon>
        <taxon>Micromonosporales</taxon>
        <taxon>Micromonosporaceae</taxon>
        <taxon>Micromonospora</taxon>
    </lineage>
</organism>
<dbReference type="PROSITE" id="PS51387">
    <property type="entry name" value="FAD_PCMH"/>
    <property type="match status" value="1"/>
</dbReference>
<dbReference type="Proteomes" id="UP000198224">
    <property type="component" value="Chromosome I"/>
</dbReference>
<dbReference type="InterPro" id="IPR050416">
    <property type="entry name" value="FAD-linked_Oxidoreductase"/>
</dbReference>
<dbReference type="EMBL" id="LT607409">
    <property type="protein sequence ID" value="SCF08113.1"/>
    <property type="molecule type" value="Genomic_DNA"/>
</dbReference>
<dbReference type="SUPFAM" id="SSF51679">
    <property type="entry name" value="Bacterial luciferase-like"/>
    <property type="match status" value="1"/>
</dbReference>
<dbReference type="GO" id="GO:0071949">
    <property type="term" value="F:FAD binding"/>
    <property type="evidence" value="ECO:0007669"/>
    <property type="project" value="InterPro"/>
</dbReference>
<keyword evidence="4" id="KW-0274">FAD</keyword>
<dbReference type="Gene3D" id="3.30.465.10">
    <property type="match status" value="1"/>
</dbReference>
<keyword evidence="3" id="KW-0285">Flavoprotein</keyword>
<evidence type="ECO:0000256" key="4">
    <source>
        <dbReference type="ARBA" id="ARBA00022827"/>
    </source>
</evidence>
<evidence type="ECO:0000256" key="1">
    <source>
        <dbReference type="ARBA" id="ARBA00001974"/>
    </source>
</evidence>
<accession>A0A1C4XI51</accession>
<dbReference type="Pfam" id="PF00296">
    <property type="entry name" value="Bac_luciferase"/>
    <property type="match status" value="1"/>
</dbReference>
<keyword evidence="5" id="KW-0560">Oxidoreductase</keyword>
<comment type="similarity">
    <text evidence="2">Belongs to the oxygen-dependent FAD-linked oxidoreductase family.</text>
</comment>
<evidence type="ECO:0000256" key="2">
    <source>
        <dbReference type="ARBA" id="ARBA00005466"/>
    </source>
</evidence>
<dbReference type="SUPFAM" id="SSF56176">
    <property type="entry name" value="FAD-binding/transporter-associated domain-like"/>
    <property type="match status" value="1"/>
</dbReference>
<evidence type="ECO:0000259" key="6">
    <source>
        <dbReference type="PROSITE" id="PS51387"/>
    </source>
</evidence>
<dbReference type="InterPro" id="IPR011251">
    <property type="entry name" value="Luciferase-like_dom"/>
</dbReference>
<dbReference type="Gene3D" id="3.20.20.30">
    <property type="entry name" value="Luciferase-like domain"/>
    <property type="match status" value="1"/>
</dbReference>
<dbReference type="GO" id="GO:0016705">
    <property type="term" value="F:oxidoreductase activity, acting on paired donors, with incorporation or reduction of molecular oxygen"/>
    <property type="evidence" value="ECO:0007669"/>
    <property type="project" value="InterPro"/>
</dbReference>
<dbReference type="PROSITE" id="PS00862">
    <property type="entry name" value="OX2_COVAL_FAD"/>
    <property type="match status" value="1"/>
</dbReference>
<dbReference type="CDD" id="cd01097">
    <property type="entry name" value="Tetrahydromethanopterin_reductase"/>
    <property type="match status" value="1"/>
</dbReference>
<dbReference type="RefSeq" id="WP_088988964.1">
    <property type="nucleotide sequence ID" value="NZ_LT607409.1"/>
</dbReference>
<reference evidence="8" key="1">
    <citation type="submission" date="2016-06" db="EMBL/GenBank/DDBJ databases">
        <authorList>
            <person name="Varghese N."/>
            <person name="Submissions Spin"/>
        </authorList>
    </citation>
    <scope>NUCLEOTIDE SEQUENCE [LARGE SCALE GENOMIC DNA]</scope>
    <source>
        <strain evidence="8">DSM 45160</strain>
    </source>
</reference>
<dbReference type="InterPro" id="IPR012951">
    <property type="entry name" value="BBE"/>
</dbReference>